<organism evidence="1 2">
    <name type="scientific">Methanoculleus frigidifontis</name>
    <dbReference type="NCBI Taxonomy" id="2584085"/>
    <lineage>
        <taxon>Archaea</taxon>
        <taxon>Methanobacteriati</taxon>
        <taxon>Methanobacteriota</taxon>
        <taxon>Stenosarchaea group</taxon>
        <taxon>Methanomicrobia</taxon>
        <taxon>Methanomicrobiales</taxon>
        <taxon>Methanomicrobiaceae</taxon>
        <taxon>Methanoculleus</taxon>
    </lineage>
</organism>
<sequence>MANGVTACIDMEFGHVYGACRTLLMPVEVGVVLYDPDSDTPRFSGRKFAYDIDLELWQNVIDEWGVTRGVTATVANLGRSEYQKPYLRKHRLSAHRRRDAEAVCRSAFSDLRGFMEDLFDQNRVETLTFFAENMEMKAFDRAGVPVDAFGRLDLQKEIRLELGMKDHLSLDKVARIIGFSAEGSGIASQHFRYRVPGRLRHFIKPHRALGDAARIFLLSRELAEEGRIFASQAQAYLAQYDLLRAGRPAAPPVGPAVT</sequence>
<keyword evidence="2" id="KW-1185">Reference proteome</keyword>
<comment type="caution">
    <text evidence="1">The sequence shown here is derived from an EMBL/GenBank/DDBJ whole genome shotgun (WGS) entry which is preliminary data.</text>
</comment>
<gene>
    <name evidence="1" type="ORF">FGU65_06890</name>
</gene>
<reference evidence="1" key="1">
    <citation type="submission" date="2019-05" db="EMBL/GenBank/DDBJ databases">
        <title>Methanoculleus sp. FWC-SCC1, a methanogenic archaeon isolated from deep marine cold seep.</title>
        <authorList>
            <person name="Chen Y.-W."/>
            <person name="Chen S.-C."/>
            <person name="Teng N.-H."/>
            <person name="Lai M.-C."/>
        </authorList>
    </citation>
    <scope>NUCLEOTIDE SEQUENCE</scope>
    <source>
        <strain evidence="1">FWC-SCC1</strain>
    </source>
</reference>
<proteinExistence type="predicted"/>
<name>A0ABT8M9L2_9EURY</name>
<protein>
    <submittedName>
        <fullName evidence="1">Uncharacterized protein</fullName>
    </submittedName>
</protein>
<accession>A0ABT8M9L2</accession>
<evidence type="ECO:0000313" key="2">
    <source>
        <dbReference type="Proteomes" id="UP001168338"/>
    </source>
</evidence>
<dbReference type="EMBL" id="VCYH01000004">
    <property type="protein sequence ID" value="MDN7024615.1"/>
    <property type="molecule type" value="Genomic_DNA"/>
</dbReference>
<dbReference type="RefSeq" id="WP_301663732.1">
    <property type="nucleotide sequence ID" value="NZ_VCYH01000004.1"/>
</dbReference>
<evidence type="ECO:0000313" key="1">
    <source>
        <dbReference type="EMBL" id="MDN7024615.1"/>
    </source>
</evidence>
<dbReference type="Proteomes" id="UP001168338">
    <property type="component" value="Unassembled WGS sequence"/>
</dbReference>